<dbReference type="GO" id="GO:0031405">
    <property type="term" value="F:lipoic acid binding"/>
    <property type="evidence" value="ECO:0007669"/>
    <property type="project" value="TreeGrafter"/>
</dbReference>
<proteinExistence type="inferred from homology"/>
<evidence type="ECO:0000259" key="22">
    <source>
        <dbReference type="PROSITE" id="PS50968"/>
    </source>
</evidence>
<comment type="subcellular location">
    <subcellularLocation>
        <location evidence="3">Mitochondrion inner membrane</location>
        <topology evidence="3">Single-pass membrane protein</topology>
        <orientation evidence="3">Matrix side</orientation>
    </subcellularLocation>
    <subcellularLocation>
        <location evidence="4">Mitochondrion matrix</location>
    </subcellularLocation>
</comment>
<keyword evidence="12 20" id="KW-0450">Lipoyl</keyword>
<dbReference type="GO" id="GO:0005743">
    <property type="term" value="C:mitochondrial inner membrane"/>
    <property type="evidence" value="ECO:0007669"/>
    <property type="project" value="UniProtKB-SubCell"/>
</dbReference>
<dbReference type="Gene3D" id="2.40.50.100">
    <property type="match status" value="1"/>
</dbReference>
<evidence type="ECO:0000256" key="8">
    <source>
        <dbReference type="ARBA" id="ARBA00022660"/>
    </source>
</evidence>
<feature type="domain" description="Peripheral subunit-binding (PSBD)" evidence="23">
    <location>
        <begin position="194"/>
        <end position="231"/>
    </location>
</feature>
<evidence type="ECO:0000256" key="17">
    <source>
        <dbReference type="ARBA" id="ARBA00023136"/>
    </source>
</evidence>
<evidence type="ECO:0000256" key="20">
    <source>
        <dbReference type="RuleBase" id="RU003423"/>
    </source>
</evidence>
<dbReference type="PANTHER" id="PTHR43178">
    <property type="entry name" value="DIHYDROLIPOAMIDE ACETYLTRANSFERASE COMPONENT OF PYRUVATE DEHYDROGENASE COMPLEX"/>
    <property type="match status" value="1"/>
</dbReference>
<dbReference type="EC" id="2.3.1.-" evidence="20"/>
<evidence type="ECO:0000256" key="4">
    <source>
        <dbReference type="ARBA" id="ARBA00004305"/>
    </source>
</evidence>
<comment type="function">
    <text evidence="2">Accessory subunit of the mitochondrial membrane respiratory chain NADH dehydrogenase (Complex I), that is believed not to be involved in catalysis. Complex I functions in the transfer of electrons from NADH to the respiratory chain. The immediate electron acceptor for the enzyme is believed to be ubiquinone.</text>
</comment>
<dbReference type="SUPFAM" id="SSF52777">
    <property type="entry name" value="CoA-dependent acyltransferases"/>
    <property type="match status" value="1"/>
</dbReference>
<evidence type="ECO:0000256" key="6">
    <source>
        <dbReference type="ARBA" id="ARBA00007317"/>
    </source>
</evidence>
<keyword evidence="7" id="KW-0813">Transport</keyword>
<dbReference type="Gene3D" id="3.30.559.10">
    <property type="entry name" value="Chloramphenicol acetyltransferase-like domain"/>
    <property type="match status" value="1"/>
</dbReference>
<dbReference type="Gene3D" id="4.10.320.10">
    <property type="entry name" value="E3-binding domain"/>
    <property type="match status" value="1"/>
</dbReference>
<dbReference type="InterPro" id="IPR011053">
    <property type="entry name" value="Single_hybrid_motif"/>
</dbReference>
<dbReference type="InterPro" id="IPR023213">
    <property type="entry name" value="CAT-like_dom_sf"/>
</dbReference>
<dbReference type="SUPFAM" id="SSF51230">
    <property type="entry name" value="Single hybrid motif"/>
    <property type="match status" value="1"/>
</dbReference>
<dbReference type="InterPro" id="IPR012576">
    <property type="entry name" value="NDUFB3"/>
</dbReference>
<comment type="catalytic activity">
    <reaction evidence="19">
        <text>N(6)-[(R)-dihydrolipoyl]-L-lysyl-[protein] + 2-methylpropanoyl-CoA = N(6)-[(R)-S(8)-2-methylpropanoyldihydrolipoyl]-L-lysyl-[protein] + CoA</text>
        <dbReference type="Rhea" id="RHEA:18865"/>
        <dbReference type="Rhea" id="RHEA-COMP:10475"/>
        <dbReference type="Rhea" id="RHEA-COMP:10497"/>
        <dbReference type="ChEBI" id="CHEBI:57287"/>
        <dbReference type="ChEBI" id="CHEBI:57338"/>
        <dbReference type="ChEBI" id="CHEBI:83100"/>
        <dbReference type="ChEBI" id="CHEBI:83142"/>
        <dbReference type="EC" id="2.3.1.168"/>
    </reaction>
    <physiologicalReaction direction="left-to-right" evidence="19">
        <dbReference type="Rhea" id="RHEA:18866"/>
    </physiologicalReaction>
</comment>
<comment type="cofactor">
    <cofactor evidence="1 20">
        <name>(R)-lipoate</name>
        <dbReference type="ChEBI" id="CHEBI:83088"/>
    </cofactor>
</comment>
<evidence type="ECO:0000256" key="11">
    <source>
        <dbReference type="ARBA" id="ARBA00022792"/>
    </source>
</evidence>
<evidence type="ECO:0000256" key="14">
    <source>
        <dbReference type="ARBA" id="ARBA00022982"/>
    </source>
</evidence>
<feature type="compositionally biased region" description="Low complexity" evidence="21">
    <location>
        <begin position="139"/>
        <end position="157"/>
    </location>
</feature>
<dbReference type="FunFam" id="2.40.50.100:FF:000013">
    <property type="entry name" value="Dihydrolipoamide acetyltransferase component of pyruvate dehydrogenase complex"/>
    <property type="match status" value="1"/>
</dbReference>
<sequence length="536" mass="58256">MTDPIKIIEKAQQSNIKDPWAKREAWRSHPAFSKMSQLRGMFPGFGIASGLFAVIAYNLADIGEGITECEIIQWFVKPGDKVSQFDKICEVASDKATVEITSRYDGVIEKLHYKDNDIALVGKPLVNIQIENGESAGLSTSPASSPAEAQSEKAPSSDSKTGSSPASAAEISVASMDEKPCRSYAEERTNDVVYATPAVRRIAREHSVDLQFVPGSGKDGRVLKEDVYRYIERKANSTGPVRSDKPDHSAGSIFDSESDKVMQPFVQANASSASATTLLSSASVVVTGEDQIVPLQPIQRAMFKSMTESLQIPHFRFKDEIELDSLMKARQRINDYLGNGHSSTQVTKMSFMPFFIKATSLALAKYPILNAKVIVDKDSQSKLLYRAAHNIGVAMDTQVGLIVPNIKNVQTKSLIEIAAELQRLVSMGKSGSISGADLKGGTFTLSNVGMIGGTYLSPVLVSSEVCIGAIGKTQRLPRFETMLVSGESVDQVVAKHILVTSWSADHRVVDGATMARFAALYKQLLEHPEIMLANMK</sequence>
<keyword evidence="17" id="KW-0472">Membrane</keyword>
<keyword evidence="15" id="KW-1133">Transmembrane helix</keyword>
<dbReference type="GO" id="GO:0005759">
    <property type="term" value="C:mitochondrial matrix"/>
    <property type="evidence" value="ECO:0007669"/>
    <property type="project" value="UniProtKB-SubCell"/>
</dbReference>
<dbReference type="Pfam" id="PF00198">
    <property type="entry name" value="2-oxoacid_dh"/>
    <property type="match status" value="1"/>
</dbReference>
<dbReference type="Pfam" id="PF00364">
    <property type="entry name" value="Biotin_lipoyl"/>
    <property type="match status" value="1"/>
</dbReference>
<dbReference type="PROSITE" id="PS50968">
    <property type="entry name" value="BIOTINYL_LIPOYL"/>
    <property type="match status" value="1"/>
</dbReference>
<dbReference type="EMBL" id="JANBTW010000004">
    <property type="protein sequence ID" value="KAJ2680579.1"/>
    <property type="molecule type" value="Genomic_DNA"/>
</dbReference>
<dbReference type="OrthoDB" id="15567at2759"/>
<keyword evidence="14" id="KW-0249">Electron transport</keyword>
<evidence type="ECO:0000256" key="13">
    <source>
        <dbReference type="ARBA" id="ARBA00022946"/>
    </source>
</evidence>
<evidence type="ECO:0000259" key="23">
    <source>
        <dbReference type="PROSITE" id="PS51826"/>
    </source>
</evidence>
<dbReference type="InterPro" id="IPR003016">
    <property type="entry name" value="2-oxoA_DH_lipoyl-BS"/>
</dbReference>
<dbReference type="FunFam" id="4.10.320.10:FF:000002">
    <property type="entry name" value="Dihydrolipoamide acetyltransferase component of pyruvate dehydrogenase complex"/>
    <property type="match status" value="1"/>
</dbReference>
<dbReference type="GO" id="GO:0045333">
    <property type="term" value="P:cellular respiration"/>
    <property type="evidence" value="ECO:0007669"/>
    <property type="project" value="UniProtKB-ARBA"/>
</dbReference>
<evidence type="ECO:0000256" key="5">
    <source>
        <dbReference type="ARBA" id="ARBA00005667"/>
    </source>
</evidence>
<evidence type="ECO:0000256" key="16">
    <source>
        <dbReference type="ARBA" id="ARBA00023128"/>
    </source>
</evidence>
<dbReference type="CDD" id="cd06849">
    <property type="entry name" value="lipoyl_domain"/>
    <property type="match status" value="1"/>
</dbReference>
<dbReference type="GO" id="GO:0022900">
    <property type="term" value="P:electron transport chain"/>
    <property type="evidence" value="ECO:0007669"/>
    <property type="project" value="InterPro"/>
</dbReference>
<comment type="similarity">
    <text evidence="6 20">Belongs to the 2-oxoacid dehydrogenase family.</text>
</comment>
<evidence type="ECO:0000256" key="2">
    <source>
        <dbReference type="ARBA" id="ARBA00003195"/>
    </source>
</evidence>
<dbReference type="InterPro" id="IPR000089">
    <property type="entry name" value="Biotin_lipoyl"/>
</dbReference>
<evidence type="ECO:0000256" key="1">
    <source>
        <dbReference type="ARBA" id="ARBA00001938"/>
    </source>
</evidence>
<dbReference type="InterPro" id="IPR050743">
    <property type="entry name" value="2-oxoacid_DH_E2_comp"/>
</dbReference>
<keyword evidence="8" id="KW-0679">Respiratory chain</keyword>
<evidence type="ECO:0000256" key="12">
    <source>
        <dbReference type="ARBA" id="ARBA00022823"/>
    </source>
</evidence>
<evidence type="ECO:0000313" key="24">
    <source>
        <dbReference type="EMBL" id="KAJ2680579.1"/>
    </source>
</evidence>
<protein>
    <recommendedName>
        <fullName evidence="20">Dihydrolipoamide acetyltransferase component of pyruvate dehydrogenase complex</fullName>
        <ecNumber evidence="20">2.3.1.-</ecNumber>
    </recommendedName>
</protein>
<accession>A0A9W8G793</accession>
<dbReference type="PANTHER" id="PTHR43178:SF5">
    <property type="entry name" value="LIPOAMIDE ACYLTRANSFERASE COMPONENT OF BRANCHED-CHAIN ALPHA-KETO ACID DEHYDROGENASE COMPLEX, MITOCHONDRIAL"/>
    <property type="match status" value="1"/>
</dbReference>
<dbReference type="InterPro" id="IPR001078">
    <property type="entry name" value="2-oxoacid_DH_actylTfrase"/>
</dbReference>
<dbReference type="InterPro" id="IPR004167">
    <property type="entry name" value="PSBD"/>
</dbReference>
<keyword evidence="13" id="KW-0809">Transit peptide</keyword>
<evidence type="ECO:0000256" key="18">
    <source>
        <dbReference type="ARBA" id="ARBA00023315"/>
    </source>
</evidence>
<gene>
    <name evidence="24" type="ORF">GGI25_000552</name>
</gene>
<evidence type="ECO:0000256" key="3">
    <source>
        <dbReference type="ARBA" id="ARBA00004298"/>
    </source>
</evidence>
<evidence type="ECO:0000256" key="19">
    <source>
        <dbReference type="ARBA" id="ARBA00051775"/>
    </source>
</evidence>
<dbReference type="PROSITE" id="PS51826">
    <property type="entry name" value="PSBD"/>
    <property type="match status" value="1"/>
</dbReference>
<dbReference type="Pfam" id="PF02817">
    <property type="entry name" value="E3_binding"/>
    <property type="match status" value="1"/>
</dbReference>
<dbReference type="SUPFAM" id="SSF47005">
    <property type="entry name" value="Peripheral subunit-binding domain of 2-oxo acid dehydrogenase complex"/>
    <property type="match status" value="1"/>
</dbReference>
<dbReference type="FunFam" id="3.30.559.10:FF:000007">
    <property type="entry name" value="Dihydrolipoamide acetyltransferase component of pyruvate dehydrogenase complex"/>
    <property type="match status" value="1"/>
</dbReference>
<evidence type="ECO:0000256" key="7">
    <source>
        <dbReference type="ARBA" id="ARBA00022448"/>
    </source>
</evidence>
<keyword evidence="11" id="KW-0999">Mitochondrion inner membrane</keyword>
<comment type="similarity">
    <text evidence="5">Belongs to the complex I NDUFB3 subunit family.</text>
</comment>
<evidence type="ECO:0000256" key="15">
    <source>
        <dbReference type="ARBA" id="ARBA00022989"/>
    </source>
</evidence>
<dbReference type="AlphaFoldDB" id="A0A9W8G793"/>
<dbReference type="Proteomes" id="UP001151518">
    <property type="component" value="Unassembled WGS sequence"/>
</dbReference>
<evidence type="ECO:0000313" key="25">
    <source>
        <dbReference type="Proteomes" id="UP001151518"/>
    </source>
</evidence>
<keyword evidence="10" id="KW-0812">Transmembrane</keyword>
<evidence type="ECO:0000256" key="10">
    <source>
        <dbReference type="ARBA" id="ARBA00022692"/>
    </source>
</evidence>
<feature type="region of interest" description="Disordered" evidence="21">
    <location>
        <begin position="136"/>
        <end position="177"/>
    </location>
</feature>
<evidence type="ECO:0000256" key="9">
    <source>
        <dbReference type="ARBA" id="ARBA00022679"/>
    </source>
</evidence>
<keyword evidence="16" id="KW-0496">Mitochondrion</keyword>
<name>A0A9W8G793_9FUNG</name>
<reference evidence="24" key="1">
    <citation type="submission" date="2022-07" db="EMBL/GenBank/DDBJ databases">
        <title>Phylogenomic reconstructions and comparative analyses of Kickxellomycotina fungi.</title>
        <authorList>
            <person name="Reynolds N.K."/>
            <person name="Stajich J.E."/>
            <person name="Barry K."/>
            <person name="Grigoriev I.V."/>
            <person name="Crous P."/>
            <person name="Smith M.E."/>
        </authorList>
    </citation>
    <scope>NUCLEOTIDE SEQUENCE</scope>
    <source>
        <strain evidence="24">NRRL 3115</strain>
    </source>
</reference>
<feature type="domain" description="Lipoyl-binding" evidence="22">
    <location>
        <begin position="54"/>
        <end position="129"/>
    </location>
</feature>
<organism evidence="24 25">
    <name type="scientific">Coemansia spiralis</name>
    <dbReference type="NCBI Taxonomy" id="417178"/>
    <lineage>
        <taxon>Eukaryota</taxon>
        <taxon>Fungi</taxon>
        <taxon>Fungi incertae sedis</taxon>
        <taxon>Zoopagomycota</taxon>
        <taxon>Kickxellomycotina</taxon>
        <taxon>Kickxellomycetes</taxon>
        <taxon>Kickxellales</taxon>
        <taxon>Kickxellaceae</taxon>
        <taxon>Coemansia</taxon>
    </lineage>
</organism>
<keyword evidence="18 20" id="KW-0012">Acyltransferase</keyword>
<keyword evidence="9 20" id="KW-0808">Transferase</keyword>
<dbReference type="GO" id="GO:0043754">
    <property type="term" value="F:dihydrolipoamide branched chain acyltransferase activity"/>
    <property type="evidence" value="ECO:0007669"/>
    <property type="project" value="UniProtKB-EC"/>
</dbReference>
<dbReference type="PROSITE" id="PS00189">
    <property type="entry name" value="LIPOYL"/>
    <property type="match status" value="1"/>
</dbReference>
<evidence type="ECO:0000256" key="21">
    <source>
        <dbReference type="SAM" id="MobiDB-lite"/>
    </source>
</evidence>
<dbReference type="InterPro" id="IPR036625">
    <property type="entry name" value="E3-bd_dom_sf"/>
</dbReference>
<dbReference type="GO" id="GO:0016407">
    <property type="term" value="F:acetyltransferase activity"/>
    <property type="evidence" value="ECO:0007669"/>
    <property type="project" value="TreeGrafter"/>
</dbReference>
<dbReference type="Pfam" id="PF08122">
    <property type="entry name" value="NDUF_B12"/>
    <property type="match status" value="1"/>
</dbReference>
<dbReference type="GO" id="GO:0005829">
    <property type="term" value="C:cytosol"/>
    <property type="evidence" value="ECO:0007669"/>
    <property type="project" value="UniProtKB-ARBA"/>
</dbReference>
<comment type="caution">
    <text evidence="24">The sequence shown here is derived from an EMBL/GenBank/DDBJ whole genome shotgun (WGS) entry which is preliminary data.</text>
</comment>